<evidence type="ECO:0000256" key="3">
    <source>
        <dbReference type="ARBA" id="ARBA00023163"/>
    </source>
</evidence>
<organism evidence="5 6">
    <name type="scientific">Pedobacter helvus</name>
    <dbReference type="NCBI Taxonomy" id="2563444"/>
    <lineage>
        <taxon>Bacteria</taxon>
        <taxon>Pseudomonadati</taxon>
        <taxon>Bacteroidota</taxon>
        <taxon>Sphingobacteriia</taxon>
        <taxon>Sphingobacteriales</taxon>
        <taxon>Sphingobacteriaceae</taxon>
        <taxon>Pedobacter</taxon>
    </lineage>
</organism>
<keyword evidence="3" id="KW-0804">Transcription</keyword>
<gene>
    <name evidence="5" type="ORF">E5L68_005025</name>
</gene>
<proteinExistence type="predicted"/>
<name>A0ABW9JFP5_9SPHI</name>
<dbReference type="InterPro" id="IPR050204">
    <property type="entry name" value="AraC_XylS_family_regulators"/>
</dbReference>
<dbReference type="InterPro" id="IPR009057">
    <property type="entry name" value="Homeodomain-like_sf"/>
</dbReference>
<reference evidence="5 6" key="1">
    <citation type="submission" date="2024-12" db="EMBL/GenBank/DDBJ databases">
        <authorList>
            <person name="Hu S."/>
        </authorList>
    </citation>
    <scope>NUCLEOTIDE SEQUENCE [LARGE SCALE GENOMIC DNA]</scope>
    <source>
        <strain evidence="5 6">P-25</strain>
    </source>
</reference>
<dbReference type="PROSITE" id="PS01124">
    <property type="entry name" value="HTH_ARAC_FAMILY_2"/>
    <property type="match status" value="1"/>
</dbReference>
<dbReference type="InterPro" id="IPR046532">
    <property type="entry name" value="DUF6597"/>
</dbReference>
<dbReference type="PANTHER" id="PTHR46796">
    <property type="entry name" value="HTH-TYPE TRANSCRIPTIONAL ACTIVATOR RHAS-RELATED"/>
    <property type="match status" value="1"/>
</dbReference>
<dbReference type="Pfam" id="PF20240">
    <property type="entry name" value="DUF6597"/>
    <property type="match status" value="1"/>
</dbReference>
<dbReference type="SMART" id="SM00342">
    <property type="entry name" value="HTH_ARAC"/>
    <property type="match status" value="1"/>
</dbReference>
<evidence type="ECO:0000256" key="2">
    <source>
        <dbReference type="ARBA" id="ARBA00023125"/>
    </source>
</evidence>
<keyword evidence="2" id="KW-0238">DNA-binding</keyword>
<feature type="domain" description="HTH araC/xylS-type" evidence="4">
    <location>
        <begin position="154"/>
        <end position="253"/>
    </location>
</feature>
<dbReference type="Gene3D" id="1.10.10.60">
    <property type="entry name" value="Homeodomain-like"/>
    <property type="match status" value="1"/>
</dbReference>
<protein>
    <submittedName>
        <fullName evidence="5">Helix-turn-helix domain-containing protein</fullName>
    </submittedName>
</protein>
<dbReference type="PANTHER" id="PTHR46796:SF13">
    <property type="entry name" value="HTH-TYPE TRANSCRIPTIONAL ACTIVATOR RHAS"/>
    <property type="match status" value="1"/>
</dbReference>
<evidence type="ECO:0000256" key="1">
    <source>
        <dbReference type="ARBA" id="ARBA00023015"/>
    </source>
</evidence>
<keyword evidence="1" id="KW-0805">Transcription regulation</keyword>
<evidence type="ECO:0000313" key="6">
    <source>
        <dbReference type="Proteomes" id="UP001517367"/>
    </source>
</evidence>
<comment type="caution">
    <text evidence="5">The sequence shown here is derived from an EMBL/GenBank/DDBJ whole genome shotgun (WGS) entry which is preliminary data.</text>
</comment>
<dbReference type="Pfam" id="PF12833">
    <property type="entry name" value="HTH_18"/>
    <property type="match status" value="1"/>
</dbReference>
<evidence type="ECO:0000259" key="4">
    <source>
        <dbReference type="PROSITE" id="PS01124"/>
    </source>
</evidence>
<dbReference type="EMBL" id="SRMP02000005">
    <property type="protein sequence ID" value="MFN0290740.1"/>
    <property type="molecule type" value="Genomic_DNA"/>
</dbReference>
<dbReference type="RefSeq" id="WP_138729960.1">
    <property type="nucleotide sequence ID" value="NZ_SRMP02000005.1"/>
</dbReference>
<dbReference type="InterPro" id="IPR018060">
    <property type="entry name" value="HTH_AraC"/>
</dbReference>
<evidence type="ECO:0000313" key="5">
    <source>
        <dbReference type="EMBL" id="MFN0290740.1"/>
    </source>
</evidence>
<dbReference type="Proteomes" id="UP001517367">
    <property type="component" value="Unassembled WGS sequence"/>
</dbReference>
<sequence length="253" mass="28955">MRFERIAPCERLRPYIKYFAISESIEATTYKVLPSFGLVMGFQYRGQLSAVVTTNEIKLANAGISGMANSFKTFKNSENIGTILVYFTEVGFAAFSSCPANELFNHSISLTEIFNQQKIADIEEKLQRANTDEARISMVEKFLLNEMKVTAQDQLVIAAVKLIYETKGSLRIKQLNEKLAISQSPFEKRFRKLVGISPKKFSSIVRFHQVLQELDSAKSFAEICYENNYFDQSHLIKDFKQFTGETPENFRLF</sequence>
<dbReference type="SUPFAM" id="SSF46689">
    <property type="entry name" value="Homeodomain-like"/>
    <property type="match status" value="1"/>
</dbReference>
<accession>A0ABW9JFP5</accession>
<keyword evidence="6" id="KW-1185">Reference proteome</keyword>